<evidence type="ECO:0000313" key="3">
    <source>
        <dbReference type="EMBL" id="CDY65140.1"/>
    </source>
</evidence>
<dbReference type="Proteomes" id="UP000028999">
    <property type="component" value="Unassembled WGS sequence"/>
</dbReference>
<name>A0A078JF92_BRANA</name>
<keyword evidence="4" id="KW-1185">Reference proteome</keyword>
<sequence length="63" mass="7203">MQPKLLGLIANLITQFHHGTTKHKQDLPLLHQKKPGNEHIYNPSSQRKGKGDVWKLTAQRPID</sequence>
<feature type="region of interest" description="Disordered" evidence="1">
    <location>
        <begin position="23"/>
        <end position="63"/>
    </location>
</feature>
<proteinExistence type="predicted"/>
<protein>
    <submittedName>
        <fullName evidence="2">(rape) hypothetical protein</fullName>
    </submittedName>
    <submittedName>
        <fullName evidence="3">BnaA08g29680D protein</fullName>
    </submittedName>
</protein>
<evidence type="ECO:0000313" key="2">
    <source>
        <dbReference type="EMBL" id="CAF2217801.1"/>
    </source>
</evidence>
<dbReference type="PaxDb" id="3708-A0A078JF92"/>
<accession>A0A078JF92</accession>
<evidence type="ECO:0000313" key="4">
    <source>
        <dbReference type="Proteomes" id="UP000028999"/>
    </source>
</evidence>
<dbReference type="AlphaFoldDB" id="A0A078JF92"/>
<dbReference type="EMBL" id="HG994362">
    <property type="protein sequence ID" value="CAF2217801.1"/>
    <property type="molecule type" value="Genomic_DNA"/>
</dbReference>
<dbReference type="Proteomes" id="UP001295469">
    <property type="component" value="Chromosome A08"/>
</dbReference>
<dbReference type="Gramene" id="CDY65140">
    <property type="protein sequence ID" value="CDY65140"/>
    <property type="gene ID" value="GSBRNA2T00044227001"/>
</dbReference>
<reference evidence="3" key="2">
    <citation type="submission" date="2014-06" db="EMBL/GenBank/DDBJ databases">
        <authorList>
            <person name="Genoscope - CEA"/>
        </authorList>
    </citation>
    <scope>NUCLEOTIDE SEQUENCE</scope>
</reference>
<organism evidence="3 4">
    <name type="scientific">Brassica napus</name>
    <name type="common">Rape</name>
    <dbReference type="NCBI Taxonomy" id="3708"/>
    <lineage>
        <taxon>Eukaryota</taxon>
        <taxon>Viridiplantae</taxon>
        <taxon>Streptophyta</taxon>
        <taxon>Embryophyta</taxon>
        <taxon>Tracheophyta</taxon>
        <taxon>Spermatophyta</taxon>
        <taxon>Magnoliopsida</taxon>
        <taxon>eudicotyledons</taxon>
        <taxon>Gunneridae</taxon>
        <taxon>Pentapetalae</taxon>
        <taxon>rosids</taxon>
        <taxon>malvids</taxon>
        <taxon>Brassicales</taxon>
        <taxon>Brassicaceae</taxon>
        <taxon>Brassiceae</taxon>
        <taxon>Brassica</taxon>
    </lineage>
</organism>
<gene>
    <name evidence="3" type="primary">BnaA08g29680D</name>
    <name evidence="2" type="ORF">DARMORV10_A08P04210.1</name>
    <name evidence="3" type="ORF">GSBRNA2T00044227001</name>
</gene>
<dbReference type="EMBL" id="LK034667">
    <property type="protein sequence ID" value="CDY65140.1"/>
    <property type="molecule type" value="Genomic_DNA"/>
</dbReference>
<reference evidence="3 4" key="1">
    <citation type="journal article" date="2014" name="Science">
        <title>Plant genetics. Early allopolyploid evolution in the post-Neolithic Brassica napus oilseed genome.</title>
        <authorList>
            <person name="Chalhoub B."/>
            <person name="Denoeud F."/>
            <person name="Liu S."/>
            <person name="Parkin I.A."/>
            <person name="Tang H."/>
            <person name="Wang X."/>
            <person name="Chiquet J."/>
            <person name="Belcram H."/>
            <person name="Tong C."/>
            <person name="Samans B."/>
            <person name="Correa M."/>
            <person name="Da Silva C."/>
            <person name="Just J."/>
            <person name="Falentin C."/>
            <person name="Koh C.S."/>
            <person name="Le Clainche I."/>
            <person name="Bernard M."/>
            <person name="Bento P."/>
            <person name="Noel B."/>
            <person name="Labadie K."/>
            <person name="Alberti A."/>
            <person name="Charles M."/>
            <person name="Arnaud D."/>
            <person name="Guo H."/>
            <person name="Daviaud C."/>
            <person name="Alamery S."/>
            <person name="Jabbari K."/>
            <person name="Zhao M."/>
            <person name="Edger P.P."/>
            <person name="Chelaifa H."/>
            <person name="Tack D."/>
            <person name="Lassalle G."/>
            <person name="Mestiri I."/>
            <person name="Schnel N."/>
            <person name="Le Paslier M.C."/>
            <person name="Fan G."/>
            <person name="Renault V."/>
            <person name="Bayer P.E."/>
            <person name="Golicz A.A."/>
            <person name="Manoli S."/>
            <person name="Lee T.H."/>
            <person name="Thi V.H."/>
            <person name="Chalabi S."/>
            <person name="Hu Q."/>
            <person name="Fan C."/>
            <person name="Tollenaere R."/>
            <person name="Lu Y."/>
            <person name="Battail C."/>
            <person name="Shen J."/>
            <person name="Sidebottom C.H."/>
            <person name="Wang X."/>
            <person name="Canaguier A."/>
            <person name="Chauveau A."/>
            <person name="Berard A."/>
            <person name="Deniot G."/>
            <person name="Guan M."/>
            <person name="Liu Z."/>
            <person name="Sun F."/>
            <person name="Lim Y.P."/>
            <person name="Lyons E."/>
            <person name="Town C.D."/>
            <person name="Bancroft I."/>
            <person name="Wang X."/>
            <person name="Meng J."/>
            <person name="Ma J."/>
            <person name="Pires J.C."/>
            <person name="King G.J."/>
            <person name="Brunel D."/>
            <person name="Delourme R."/>
            <person name="Renard M."/>
            <person name="Aury J.M."/>
            <person name="Adams K.L."/>
            <person name="Batley J."/>
            <person name="Snowdon R.J."/>
            <person name="Tost J."/>
            <person name="Edwards D."/>
            <person name="Zhou Y."/>
            <person name="Hua W."/>
            <person name="Sharpe A.G."/>
            <person name="Paterson A.H."/>
            <person name="Guan C."/>
            <person name="Wincker P."/>
        </authorList>
    </citation>
    <scope>NUCLEOTIDE SEQUENCE [LARGE SCALE GENOMIC DNA]</scope>
    <source>
        <strain evidence="4">cv. Darmor-bzh</strain>
    </source>
</reference>
<evidence type="ECO:0000256" key="1">
    <source>
        <dbReference type="SAM" id="MobiDB-lite"/>
    </source>
</evidence>
<reference evidence="2" key="3">
    <citation type="submission" date="2021-01" db="EMBL/GenBank/DDBJ databases">
        <authorList>
            <consortium name="Genoscope - CEA"/>
            <person name="William W."/>
        </authorList>
    </citation>
    <scope>NUCLEOTIDE SEQUENCE</scope>
</reference>